<protein>
    <submittedName>
        <fullName evidence="2">ATP synthase subunit 8</fullName>
    </submittedName>
</protein>
<dbReference type="RefSeq" id="YP_009353871.1">
    <property type="nucleotide sequence ID" value="NC_034304.1"/>
</dbReference>
<feature type="transmembrane region" description="Helical" evidence="1">
    <location>
        <begin position="46"/>
        <end position="64"/>
    </location>
</feature>
<accession>A0A1U9XPK9</accession>
<dbReference type="AlphaFoldDB" id="A0A1U9XPK9"/>
<sequence>MPQLGPFQWLVIYGMMWLMLIVLFCSVWWVSGNFFSVSVSEDNKDFFLLGNFLLNSSILSSDVMKMVKNSSKKMI</sequence>
<keyword evidence="1" id="KW-0472">Membrane</keyword>
<reference evidence="2" key="1">
    <citation type="journal article" date="2017" name="Mol. Phylogenet. Evol.">
        <title>Curious bivalves: Systematic utility and unusual properties of anomalodesmatan mitochondrial genomes.</title>
        <authorList>
            <person name="Williams S.T."/>
            <person name="Foster P.G."/>
            <person name="Hughes C."/>
            <person name="Harper E.M."/>
            <person name="Taylor J.D."/>
            <person name="Littlewood D.T."/>
            <person name="Dyal P."/>
            <person name="Hopkins K.P."/>
            <person name="Briscoe A.G."/>
        </authorList>
    </citation>
    <scope>NUCLEOTIDE SEQUENCE</scope>
</reference>
<dbReference type="GeneID" id="32229791"/>
<name>A0A1U9XPK9_9BIVA</name>
<dbReference type="CTD" id="4509"/>
<keyword evidence="1" id="KW-1133">Transmembrane helix</keyword>
<proteinExistence type="predicted"/>
<geneLocation type="mitochondrion" evidence="2"/>
<organism evidence="2">
    <name type="scientific">Tropidomya abbreviata</name>
    <dbReference type="NCBI Taxonomy" id="102404"/>
    <lineage>
        <taxon>Eukaryota</taxon>
        <taxon>Metazoa</taxon>
        <taxon>Spiralia</taxon>
        <taxon>Lophotrochozoa</taxon>
        <taxon>Mollusca</taxon>
        <taxon>Bivalvia</taxon>
        <taxon>Autobranchia</taxon>
        <taxon>Heteroconchia</taxon>
        <taxon>Euheterodonta</taxon>
        <taxon>Anomalodesmata</taxon>
        <taxon>Poromyoidea</taxon>
        <taxon>Poromyidae</taxon>
        <taxon>Tropidomya</taxon>
    </lineage>
</organism>
<evidence type="ECO:0000256" key="1">
    <source>
        <dbReference type="SAM" id="Phobius"/>
    </source>
</evidence>
<gene>
    <name evidence="2" type="primary">ATP8</name>
</gene>
<evidence type="ECO:0000313" key="2">
    <source>
        <dbReference type="EMBL" id="AQZ26182.1"/>
    </source>
</evidence>
<dbReference type="EMBL" id="KX815962">
    <property type="protein sequence ID" value="AQZ26182.1"/>
    <property type="molecule type" value="Genomic_DNA"/>
</dbReference>
<keyword evidence="1" id="KW-0812">Transmembrane</keyword>
<feature type="transmembrane region" description="Helical" evidence="1">
    <location>
        <begin position="7"/>
        <end position="31"/>
    </location>
</feature>
<keyword evidence="2" id="KW-0496">Mitochondrion</keyword>